<name>A0A6J4VEG6_9BACT</name>
<dbReference type="AlphaFoldDB" id="A0A6J4VEG6"/>
<feature type="compositionally biased region" description="Basic residues" evidence="1">
    <location>
        <begin position="302"/>
        <end position="326"/>
    </location>
</feature>
<feature type="compositionally biased region" description="Basic residues" evidence="1">
    <location>
        <begin position="258"/>
        <end position="274"/>
    </location>
</feature>
<sequence>PARPAGRRLAGGPRPAGPLLPPPRGDARPVVRPGLGAGAVRPWRPALHRPGRLLRAPARPVLRGDPLRAPARRDGLAQPGPPLVPRLCPRRGPAGTLQPHPDPAAPGRRALPALLREGGGFVPRRGPGLGPGALLRRDQGRGQRRPRLAGPPLLPRGQDPRGRPVCGPARRRGPGTGGGRRRRAPKRRAAGDRACRRGRAAGGRSAVAAARGAAPGPEPTGRRHLPAHDRRPREPDRPRRHADAHQARDGPRLPRPLRGGRRQAPHRSSRPRHPGGRDGERADARPAVAGLLPAQAAPPPGHGRHRLRHRREHRGRRGRRHPRVRAASRLGIATAAVLRAGGLRRRRRAGRGPLPAAPAPRPRDRQARRGGGRLPGRRRDLQRLPGQGRVHREPPRAHRAPLPRRRLPGEGAGVPRDRGVQEGHAQAAGLGGAALRRGEGVARAEAIPAAGARERQRRRVAGRDRAEPEALPGRDGLGPPPRPLWEPRSPPRAAPAAGRHLRL</sequence>
<feature type="non-terminal residue" evidence="2">
    <location>
        <position position="1"/>
    </location>
</feature>
<feature type="compositionally biased region" description="Pro residues" evidence="1">
    <location>
        <begin position="15"/>
        <end position="24"/>
    </location>
</feature>
<feature type="compositionally biased region" description="Basic and acidic residues" evidence="1">
    <location>
        <begin position="275"/>
        <end position="284"/>
    </location>
</feature>
<protein>
    <submittedName>
        <fullName evidence="2">Uncharacterized protein</fullName>
    </submittedName>
</protein>
<reference evidence="2" key="1">
    <citation type="submission" date="2020-02" db="EMBL/GenBank/DDBJ databases">
        <authorList>
            <person name="Meier V. D."/>
        </authorList>
    </citation>
    <scope>NUCLEOTIDE SEQUENCE</scope>
    <source>
        <strain evidence="2">AVDCRST_MAG59</strain>
    </source>
</reference>
<feature type="compositionally biased region" description="Low complexity" evidence="1">
    <location>
        <begin position="148"/>
        <end position="157"/>
    </location>
</feature>
<feature type="compositionally biased region" description="Gly residues" evidence="1">
    <location>
        <begin position="117"/>
        <end position="131"/>
    </location>
</feature>
<feature type="compositionally biased region" description="Low complexity" evidence="1">
    <location>
        <begin position="105"/>
        <end position="116"/>
    </location>
</feature>
<gene>
    <name evidence="2" type="ORF">AVDCRST_MAG59-4090</name>
</gene>
<proteinExistence type="predicted"/>
<feature type="compositionally biased region" description="Basic residues" evidence="1">
    <location>
        <begin position="397"/>
        <end position="406"/>
    </location>
</feature>
<organism evidence="2">
    <name type="scientific">uncultured Thermomicrobiales bacterium</name>
    <dbReference type="NCBI Taxonomy" id="1645740"/>
    <lineage>
        <taxon>Bacteria</taxon>
        <taxon>Pseudomonadati</taxon>
        <taxon>Thermomicrobiota</taxon>
        <taxon>Thermomicrobia</taxon>
        <taxon>Thermomicrobiales</taxon>
        <taxon>environmental samples</taxon>
    </lineage>
</organism>
<feature type="compositionally biased region" description="Low complexity" evidence="1">
    <location>
        <begin position="53"/>
        <end position="63"/>
    </location>
</feature>
<accession>A0A6J4VEG6</accession>
<evidence type="ECO:0000256" key="1">
    <source>
        <dbReference type="SAM" id="MobiDB-lite"/>
    </source>
</evidence>
<feature type="compositionally biased region" description="Low complexity" evidence="1">
    <location>
        <begin position="494"/>
        <end position="503"/>
    </location>
</feature>
<evidence type="ECO:0000313" key="2">
    <source>
        <dbReference type="EMBL" id="CAA9576431.1"/>
    </source>
</evidence>
<feature type="compositionally biased region" description="Low complexity" evidence="1">
    <location>
        <begin position="286"/>
        <end position="295"/>
    </location>
</feature>
<feature type="compositionally biased region" description="Basic and acidic residues" evidence="1">
    <location>
        <begin position="226"/>
        <end position="252"/>
    </location>
</feature>
<feature type="non-terminal residue" evidence="2">
    <location>
        <position position="503"/>
    </location>
</feature>
<feature type="compositionally biased region" description="Basic residues" evidence="1">
    <location>
        <begin position="169"/>
        <end position="188"/>
    </location>
</feature>
<feature type="region of interest" description="Disordered" evidence="1">
    <location>
        <begin position="1"/>
        <end position="503"/>
    </location>
</feature>
<feature type="compositionally biased region" description="Low complexity" evidence="1">
    <location>
        <begin position="202"/>
        <end position="215"/>
    </location>
</feature>
<dbReference type="EMBL" id="CADCWF010000304">
    <property type="protein sequence ID" value="CAA9576431.1"/>
    <property type="molecule type" value="Genomic_DNA"/>
</dbReference>
<feature type="compositionally biased region" description="Pro residues" evidence="1">
    <location>
        <begin position="478"/>
        <end position="493"/>
    </location>
</feature>